<name>A0A931A8W7_9ACTN</name>
<evidence type="ECO:0000313" key="3">
    <source>
        <dbReference type="Proteomes" id="UP000605361"/>
    </source>
</evidence>
<evidence type="ECO:0000313" key="2">
    <source>
        <dbReference type="EMBL" id="MBF8187155.1"/>
    </source>
</evidence>
<dbReference type="Pfam" id="PF06283">
    <property type="entry name" value="ThuA"/>
    <property type="match status" value="1"/>
</dbReference>
<dbReference type="AlphaFoldDB" id="A0A931A8W7"/>
<dbReference type="Gene3D" id="3.40.50.880">
    <property type="match status" value="1"/>
</dbReference>
<dbReference type="EMBL" id="JADOGI010000040">
    <property type="protein sequence ID" value="MBF8187155.1"/>
    <property type="molecule type" value="Genomic_DNA"/>
</dbReference>
<accession>A0A931A8W7</accession>
<dbReference type="Proteomes" id="UP000605361">
    <property type="component" value="Unassembled WGS sequence"/>
</dbReference>
<dbReference type="SUPFAM" id="SSF52317">
    <property type="entry name" value="Class I glutamine amidotransferase-like"/>
    <property type="match status" value="1"/>
</dbReference>
<comment type="caution">
    <text evidence="2">The sequence shown here is derived from an EMBL/GenBank/DDBJ whole genome shotgun (WGS) entry which is preliminary data.</text>
</comment>
<protein>
    <submittedName>
        <fullName evidence="2">ThuA domain-containing protein</fullName>
    </submittedName>
</protein>
<gene>
    <name evidence="2" type="ORF">ITP53_15695</name>
</gene>
<keyword evidence="3" id="KW-1185">Reference proteome</keyword>
<proteinExistence type="predicted"/>
<dbReference type="PANTHER" id="PTHR40469">
    <property type="entry name" value="SECRETED GLYCOSYL HYDROLASE"/>
    <property type="match status" value="1"/>
</dbReference>
<dbReference type="InterPro" id="IPR029062">
    <property type="entry name" value="Class_I_gatase-like"/>
</dbReference>
<evidence type="ECO:0000259" key="1">
    <source>
        <dbReference type="Pfam" id="PF06283"/>
    </source>
</evidence>
<sequence length="251" mass="27742">MRCDDQSRLTTERLANALTVEHGRKALVVRGGWEGHAPHEATDLFVPFLEKQGYEVTRADSPAPYADAAFMAGVDLVVQCHTMGTIEPAELKGLEAAINAGTGMAGWHGGIADSFRNSSDYLHLIGGQFACHPGKDPAEREGSQADNYVPYTVNMLPEAGTHPITEGIADFDLVTEQYWVLTDDYIDVLATTTQKVRSWDPWHREVTSPAIWTRRWGNGRIFVTTPGHSVDVLLHDSVRTIIERGMLWASR</sequence>
<dbReference type="InterPro" id="IPR029010">
    <property type="entry name" value="ThuA-like"/>
</dbReference>
<feature type="domain" description="ThuA-like" evidence="1">
    <location>
        <begin position="25"/>
        <end position="249"/>
    </location>
</feature>
<organism evidence="2 3">
    <name type="scientific">Nonomuraea cypriaca</name>
    <dbReference type="NCBI Taxonomy" id="1187855"/>
    <lineage>
        <taxon>Bacteria</taxon>
        <taxon>Bacillati</taxon>
        <taxon>Actinomycetota</taxon>
        <taxon>Actinomycetes</taxon>
        <taxon>Streptosporangiales</taxon>
        <taxon>Streptosporangiaceae</taxon>
        <taxon>Nonomuraea</taxon>
    </lineage>
</organism>
<reference evidence="2" key="1">
    <citation type="submission" date="2020-11" db="EMBL/GenBank/DDBJ databases">
        <title>Whole-genome analyses of Nonomuraea sp. K274.</title>
        <authorList>
            <person name="Veyisoglu A."/>
        </authorList>
    </citation>
    <scope>NUCLEOTIDE SEQUENCE</scope>
    <source>
        <strain evidence="2">K274</strain>
    </source>
</reference>
<dbReference type="PANTHER" id="PTHR40469:SF2">
    <property type="entry name" value="GALACTOSE-BINDING DOMAIN-LIKE SUPERFAMILY PROTEIN"/>
    <property type="match status" value="1"/>
</dbReference>